<keyword evidence="2" id="KW-1185">Reference proteome</keyword>
<accession>A0A843V9V5</accession>
<reference evidence="1" key="1">
    <citation type="submission" date="2017-07" db="EMBL/GenBank/DDBJ databases">
        <title>Taro Niue Genome Assembly and Annotation.</title>
        <authorList>
            <person name="Atibalentja N."/>
            <person name="Keating K."/>
            <person name="Fields C.J."/>
        </authorList>
    </citation>
    <scope>NUCLEOTIDE SEQUENCE</scope>
    <source>
        <strain evidence="1">Niue_2</strain>
        <tissue evidence="1">Leaf</tissue>
    </source>
</reference>
<evidence type="ECO:0000313" key="2">
    <source>
        <dbReference type="Proteomes" id="UP000652761"/>
    </source>
</evidence>
<dbReference type="EMBL" id="NMUH01001145">
    <property type="protein sequence ID" value="MQL89393.1"/>
    <property type="molecule type" value="Genomic_DNA"/>
</dbReference>
<dbReference type="Proteomes" id="UP000652761">
    <property type="component" value="Unassembled WGS sequence"/>
</dbReference>
<evidence type="ECO:0000313" key="1">
    <source>
        <dbReference type="EMBL" id="MQL89393.1"/>
    </source>
</evidence>
<comment type="caution">
    <text evidence="1">The sequence shown here is derived from an EMBL/GenBank/DDBJ whole genome shotgun (WGS) entry which is preliminary data.</text>
</comment>
<dbReference type="AlphaFoldDB" id="A0A843V9V5"/>
<organism evidence="1 2">
    <name type="scientific">Colocasia esculenta</name>
    <name type="common">Wild taro</name>
    <name type="synonym">Arum esculentum</name>
    <dbReference type="NCBI Taxonomy" id="4460"/>
    <lineage>
        <taxon>Eukaryota</taxon>
        <taxon>Viridiplantae</taxon>
        <taxon>Streptophyta</taxon>
        <taxon>Embryophyta</taxon>
        <taxon>Tracheophyta</taxon>
        <taxon>Spermatophyta</taxon>
        <taxon>Magnoliopsida</taxon>
        <taxon>Liliopsida</taxon>
        <taxon>Araceae</taxon>
        <taxon>Aroideae</taxon>
        <taxon>Colocasieae</taxon>
        <taxon>Colocasia</taxon>
    </lineage>
</organism>
<feature type="non-terminal residue" evidence="1">
    <location>
        <position position="1"/>
    </location>
</feature>
<sequence length="59" mass="6691">NGFKHHFWKFYCYLSTASPKLSTDTHRSSKPELCLLPSVDSPFLAVDSTCPALYFSNFS</sequence>
<gene>
    <name evidence="1" type="ORF">Taro_021961</name>
</gene>
<protein>
    <submittedName>
        <fullName evidence="1">Uncharacterized protein</fullName>
    </submittedName>
</protein>
<proteinExistence type="predicted"/>
<name>A0A843V9V5_COLES</name>